<feature type="compositionally biased region" description="Basic and acidic residues" evidence="1">
    <location>
        <begin position="110"/>
        <end position="124"/>
    </location>
</feature>
<name>A0A7S4SAD4_9DINO</name>
<protein>
    <submittedName>
        <fullName evidence="2">Uncharacterized protein</fullName>
    </submittedName>
</protein>
<feature type="compositionally biased region" description="Acidic residues" evidence="1">
    <location>
        <begin position="99"/>
        <end position="109"/>
    </location>
</feature>
<proteinExistence type="predicted"/>
<organism evidence="2">
    <name type="scientific">Alexandrium monilatum</name>
    <dbReference type="NCBI Taxonomy" id="311494"/>
    <lineage>
        <taxon>Eukaryota</taxon>
        <taxon>Sar</taxon>
        <taxon>Alveolata</taxon>
        <taxon>Dinophyceae</taxon>
        <taxon>Gonyaulacales</taxon>
        <taxon>Pyrocystaceae</taxon>
        <taxon>Alexandrium</taxon>
    </lineage>
</organism>
<reference evidence="2" key="1">
    <citation type="submission" date="2021-01" db="EMBL/GenBank/DDBJ databases">
        <authorList>
            <person name="Corre E."/>
            <person name="Pelletier E."/>
            <person name="Niang G."/>
            <person name="Scheremetjew M."/>
            <person name="Finn R."/>
            <person name="Kale V."/>
            <person name="Holt S."/>
            <person name="Cochrane G."/>
            <person name="Meng A."/>
            <person name="Brown T."/>
            <person name="Cohen L."/>
        </authorList>
    </citation>
    <scope>NUCLEOTIDE SEQUENCE</scope>
    <source>
        <strain evidence="2">CCMP3105</strain>
    </source>
</reference>
<evidence type="ECO:0000256" key="1">
    <source>
        <dbReference type="SAM" id="MobiDB-lite"/>
    </source>
</evidence>
<dbReference type="AlphaFoldDB" id="A0A7S4SAD4"/>
<evidence type="ECO:0000313" key="2">
    <source>
        <dbReference type="EMBL" id="CAE4639499.1"/>
    </source>
</evidence>
<feature type="region of interest" description="Disordered" evidence="1">
    <location>
        <begin position="56"/>
        <end position="163"/>
    </location>
</feature>
<sequence length="188" mass="20886">MLGKPATTNFTNRDVVAAMKLLESMHAGNSGGYYMMLEKNPAQAYGRVPEPDYSEVVYAGDTAEAPGPAQPKPDAWSSNLPDLRGLPQPIRAPPPRTEEEQEEEREQEQEEQREAEPRESRRPTVDNPLRNWVELVRMSRPAAPPQEAGNTRSAKPEGPPRVRCTSCAARGSKTFIREGATCWLCGQR</sequence>
<gene>
    <name evidence="2" type="ORF">AMON00008_LOCUS47334</name>
</gene>
<dbReference type="EMBL" id="HBNR01066990">
    <property type="protein sequence ID" value="CAE4639499.1"/>
    <property type="molecule type" value="Transcribed_RNA"/>
</dbReference>
<accession>A0A7S4SAD4</accession>